<accession>A0A9X0ATF9</accession>
<gene>
    <name evidence="2" type="ORF">OCU04_002354</name>
</gene>
<sequence>MEWKNIKKVKRNPAVTSHSASHEERPKVMRYAWNSPCVQLGLVDLNCKSINVDSKLINNDVQQQSETISEEKEKSCSTETSINVTKISGGTEIDTVVVLGKNGDSIVVVG</sequence>
<comment type="caution">
    <text evidence="2">The sequence shown here is derived from an EMBL/GenBank/DDBJ whole genome shotgun (WGS) entry which is preliminary data.</text>
</comment>
<feature type="region of interest" description="Disordered" evidence="1">
    <location>
        <begin position="1"/>
        <end position="24"/>
    </location>
</feature>
<proteinExistence type="predicted"/>
<dbReference type="EMBL" id="JAPEIS010000002">
    <property type="protein sequence ID" value="KAJ8068652.1"/>
    <property type="molecule type" value="Genomic_DNA"/>
</dbReference>
<organism evidence="2 3">
    <name type="scientific">Sclerotinia nivalis</name>
    <dbReference type="NCBI Taxonomy" id="352851"/>
    <lineage>
        <taxon>Eukaryota</taxon>
        <taxon>Fungi</taxon>
        <taxon>Dikarya</taxon>
        <taxon>Ascomycota</taxon>
        <taxon>Pezizomycotina</taxon>
        <taxon>Leotiomycetes</taxon>
        <taxon>Helotiales</taxon>
        <taxon>Sclerotiniaceae</taxon>
        <taxon>Sclerotinia</taxon>
    </lineage>
</organism>
<protein>
    <submittedName>
        <fullName evidence="2">Uncharacterized protein</fullName>
    </submittedName>
</protein>
<reference evidence="2" key="1">
    <citation type="submission" date="2022-11" db="EMBL/GenBank/DDBJ databases">
        <title>Genome Resource of Sclerotinia nivalis Strain SnTB1, a Plant Pathogen Isolated from American Ginseng.</title>
        <authorList>
            <person name="Fan S."/>
        </authorList>
    </citation>
    <scope>NUCLEOTIDE SEQUENCE</scope>
    <source>
        <strain evidence="2">SnTB1</strain>
    </source>
</reference>
<feature type="compositionally biased region" description="Basic residues" evidence="1">
    <location>
        <begin position="1"/>
        <end position="11"/>
    </location>
</feature>
<evidence type="ECO:0000256" key="1">
    <source>
        <dbReference type="SAM" id="MobiDB-lite"/>
    </source>
</evidence>
<evidence type="ECO:0000313" key="3">
    <source>
        <dbReference type="Proteomes" id="UP001152300"/>
    </source>
</evidence>
<dbReference type="AlphaFoldDB" id="A0A9X0ATF9"/>
<name>A0A9X0ATF9_9HELO</name>
<dbReference type="Proteomes" id="UP001152300">
    <property type="component" value="Unassembled WGS sequence"/>
</dbReference>
<keyword evidence="3" id="KW-1185">Reference proteome</keyword>
<evidence type="ECO:0000313" key="2">
    <source>
        <dbReference type="EMBL" id="KAJ8068652.1"/>
    </source>
</evidence>